<dbReference type="EMBL" id="AWUE01020344">
    <property type="protein sequence ID" value="OMO68811.1"/>
    <property type="molecule type" value="Genomic_DNA"/>
</dbReference>
<dbReference type="Proteomes" id="UP000187203">
    <property type="component" value="Unassembled WGS sequence"/>
</dbReference>
<proteinExistence type="predicted"/>
<gene>
    <name evidence="2" type="ORF">COLO4_29400</name>
</gene>
<evidence type="ECO:0000256" key="1">
    <source>
        <dbReference type="SAM" id="MobiDB-lite"/>
    </source>
</evidence>
<feature type="region of interest" description="Disordered" evidence="1">
    <location>
        <begin position="25"/>
        <end position="64"/>
    </location>
</feature>
<accession>A0A1R3HES0</accession>
<organism evidence="2 3">
    <name type="scientific">Corchorus olitorius</name>
    <dbReference type="NCBI Taxonomy" id="93759"/>
    <lineage>
        <taxon>Eukaryota</taxon>
        <taxon>Viridiplantae</taxon>
        <taxon>Streptophyta</taxon>
        <taxon>Embryophyta</taxon>
        <taxon>Tracheophyta</taxon>
        <taxon>Spermatophyta</taxon>
        <taxon>Magnoliopsida</taxon>
        <taxon>eudicotyledons</taxon>
        <taxon>Gunneridae</taxon>
        <taxon>Pentapetalae</taxon>
        <taxon>rosids</taxon>
        <taxon>malvids</taxon>
        <taxon>Malvales</taxon>
        <taxon>Malvaceae</taxon>
        <taxon>Grewioideae</taxon>
        <taxon>Apeibeae</taxon>
        <taxon>Corchorus</taxon>
    </lineage>
</organism>
<name>A0A1R3HES0_9ROSI</name>
<reference evidence="3" key="1">
    <citation type="submission" date="2013-09" db="EMBL/GenBank/DDBJ databases">
        <title>Corchorus olitorius genome sequencing.</title>
        <authorList>
            <person name="Alam M."/>
            <person name="Haque M.S."/>
            <person name="Islam M.S."/>
            <person name="Emdad E.M."/>
            <person name="Islam M.M."/>
            <person name="Ahmed B."/>
            <person name="Halim A."/>
            <person name="Hossen Q.M.M."/>
            <person name="Hossain M.Z."/>
            <person name="Ahmed R."/>
            <person name="Khan M.M."/>
            <person name="Islam R."/>
            <person name="Rashid M.M."/>
            <person name="Khan S.A."/>
            <person name="Rahman M.S."/>
            <person name="Alam M."/>
            <person name="Yahiya A.S."/>
            <person name="Khan M.S."/>
            <person name="Azam M.S."/>
            <person name="Haque T."/>
            <person name="Lashkar M.Z.H."/>
            <person name="Akhand A.I."/>
            <person name="Morshed G."/>
            <person name="Roy S."/>
            <person name="Uddin K.S."/>
            <person name="Rabeya T."/>
            <person name="Hossain A.S."/>
            <person name="Chowdhury A."/>
            <person name="Snigdha A.R."/>
            <person name="Mortoza M.S."/>
            <person name="Matin S.A."/>
            <person name="Hoque S.M.E."/>
            <person name="Islam M.K."/>
            <person name="Roy D.K."/>
            <person name="Haider R."/>
            <person name="Moosa M.M."/>
            <person name="Elias S.M."/>
            <person name="Hasan A.M."/>
            <person name="Jahan S."/>
            <person name="Shafiuddin M."/>
            <person name="Mahmood N."/>
            <person name="Shommy N.S."/>
        </authorList>
    </citation>
    <scope>NUCLEOTIDE SEQUENCE [LARGE SCALE GENOMIC DNA]</scope>
    <source>
        <strain evidence="3">cv. O-4</strain>
    </source>
</reference>
<feature type="compositionally biased region" description="Polar residues" evidence="1">
    <location>
        <begin position="48"/>
        <end position="57"/>
    </location>
</feature>
<comment type="caution">
    <text evidence="2">The sequence shown here is derived from an EMBL/GenBank/DDBJ whole genome shotgun (WGS) entry which is preliminary data.</text>
</comment>
<evidence type="ECO:0000313" key="3">
    <source>
        <dbReference type="Proteomes" id="UP000187203"/>
    </source>
</evidence>
<keyword evidence="3" id="KW-1185">Reference proteome</keyword>
<dbReference type="AlphaFoldDB" id="A0A1R3HES0"/>
<sequence length="64" mass="6955">MTVSTGLKKVEDAFRKFYDDGKKEKEINGAGAGESVSVDAEHTDTRTTNKTSMQQMPSPYGILG</sequence>
<evidence type="ECO:0000313" key="2">
    <source>
        <dbReference type="EMBL" id="OMO68811.1"/>
    </source>
</evidence>
<protein>
    <submittedName>
        <fullName evidence="2">Phospholipase C 3-like protein</fullName>
    </submittedName>
</protein>